<sequence length="106" mass="11236">MHGPGAGILESSFSFSLAISLSYAQNCSLPSCCLPRGLLPMQEISERLSAVVIGWWFPPGLAWIICGKQLQSENGGSGLDFIGSLRLIKNVVGASVLGNDMELNVL</sequence>
<evidence type="ECO:0000313" key="2">
    <source>
        <dbReference type="Proteomes" id="UP001234297"/>
    </source>
</evidence>
<proteinExistence type="predicted"/>
<reference evidence="1 2" key="1">
    <citation type="journal article" date="2022" name="Hortic Res">
        <title>A haplotype resolved chromosomal level avocado genome allows analysis of novel avocado genes.</title>
        <authorList>
            <person name="Nath O."/>
            <person name="Fletcher S.J."/>
            <person name="Hayward A."/>
            <person name="Shaw L.M."/>
            <person name="Masouleh A.K."/>
            <person name="Furtado A."/>
            <person name="Henry R.J."/>
            <person name="Mitter N."/>
        </authorList>
    </citation>
    <scope>NUCLEOTIDE SEQUENCE [LARGE SCALE GENOMIC DNA]</scope>
    <source>
        <strain evidence="2">cv. Hass</strain>
    </source>
</reference>
<protein>
    <submittedName>
        <fullName evidence="1">Uncharacterized protein</fullName>
    </submittedName>
</protein>
<comment type="caution">
    <text evidence="1">The sequence shown here is derived from an EMBL/GenBank/DDBJ whole genome shotgun (WGS) entry which is preliminary data.</text>
</comment>
<accession>A0ACC2LV17</accession>
<evidence type="ECO:0000313" key="1">
    <source>
        <dbReference type="EMBL" id="KAJ8637255.1"/>
    </source>
</evidence>
<gene>
    <name evidence="1" type="ORF">MRB53_011522</name>
</gene>
<name>A0ACC2LV17_PERAE</name>
<keyword evidence="2" id="KW-1185">Reference proteome</keyword>
<dbReference type="EMBL" id="CM056811">
    <property type="protein sequence ID" value="KAJ8637255.1"/>
    <property type="molecule type" value="Genomic_DNA"/>
</dbReference>
<dbReference type="Proteomes" id="UP001234297">
    <property type="component" value="Chromosome 3"/>
</dbReference>
<organism evidence="1 2">
    <name type="scientific">Persea americana</name>
    <name type="common">Avocado</name>
    <dbReference type="NCBI Taxonomy" id="3435"/>
    <lineage>
        <taxon>Eukaryota</taxon>
        <taxon>Viridiplantae</taxon>
        <taxon>Streptophyta</taxon>
        <taxon>Embryophyta</taxon>
        <taxon>Tracheophyta</taxon>
        <taxon>Spermatophyta</taxon>
        <taxon>Magnoliopsida</taxon>
        <taxon>Magnoliidae</taxon>
        <taxon>Laurales</taxon>
        <taxon>Lauraceae</taxon>
        <taxon>Persea</taxon>
    </lineage>
</organism>